<dbReference type="EMBL" id="LJKE01000015">
    <property type="protein sequence ID" value="KZD72026.1"/>
    <property type="molecule type" value="Genomic_DNA"/>
</dbReference>
<evidence type="ECO:0000313" key="1">
    <source>
        <dbReference type="EMBL" id="KZD72026.1"/>
    </source>
</evidence>
<dbReference type="PATRIC" id="fig|1396.535.peg.4240"/>
<dbReference type="AlphaFoldDB" id="A0A164QQ97"/>
<dbReference type="GO" id="GO:0016787">
    <property type="term" value="F:hydrolase activity"/>
    <property type="evidence" value="ECO:0007669"/>
    <property type="project" value="UniProtKB-KW"/>
</dbReference>
<accession>A0A164QQ97</accession>
<sequence length="385" mass="45224">MNSEFIKKIIRARLTDRWRGRSPYYHDNISSRGFRKAIIVFMACVIEKEQFKKGIDMETAVLRAIFGGLVGSLIGPIRYEMEHSPELEKIIPKIKQKKSEELVSYLSVPLQPVFRKFIVDGELDNSYEGKLVQAAGVFDNMLFCYREAEDGCKTDWFRLKYQENKNKVLQLIEGENLQSIRYLFEWFEEKKKDSFLFEFLGMNDEDRFAGKHNLKSDTVAEHLWQGAALGAFFSLYQNIEEENGPQINVLHVVLGFLLHDLPELRAGDANGLLKHEEPEWEQAFHDYETRIAEEMISEFPPYFEEYLQRYMVFAKDESYEGRVIAAIDKIDGLLKILEEQRVNPYEYGQEYIRERKVIQAKFKQPFVLYFLAFILHDLLDTGLNR</sequence>
<dbReference type="Gene3D" id="1.10.3210.10">
    <property type="entry name" value="Hypothetical protein af1432"/>
    <property type="match status" value="2"/>
</dbReference>
<proteinExistence type="predicted"/>
<dbReference type="SUPFAM" id="SSF109604">
    <property type="entry name" value="HD-domain/PDEase-like"/>
    <property type="match status" value="1"/>
</dbReference>
<gene>
    <name evidence="1" type="ORF">B4088_0487</name>
</gene>
<dbReference type="Proteomes" id="UP000076482">
    <property type="component" value="Unassembled WGS sequence"/>
</dbReference>
<dbReference type="Pfam" id="PF12917">
    <property type="entry name" value="YfbR-like"/>
    <property type="match status" value="2"/>
</dbReference>
<name>A0A164QQ97_BACCE</name>
<dbReference type="RefSeq" id="WP_063259714.1">
    <property type="nucleotide sequence ID" value="NZ_LJKE01000015.1"/>
</dbReference>
<protein>
    <submittedName>
        <fullName evidence="1">Putative hydrolase of HD superfamily</fullName>
    </submittedName>
</protein>
<keyword evidence="1" id="KW-0378">Hydrolase</keyword>
<evidence type="ECO:0000313" key="2">
    <source>
        <dbReference type="Proteomes" id="UP000076482"/>
    </source>
</evidence>
<comment type="caution">
    <text evidence="1">The sequence shown here is derived from an EMBL/GenBank/DDBJ whole genome shotgun (WGS) entry which is preliminary data.</text>
</comment>
<organism evidence="1 2">
    <name type="scientific">Bacillus cereus</name>
    <dbReference type="NCBI Taxonomy" id="1396"/>
    <lineage>
        <taxon>Bacteria</taxon>
        <taxon>Bacillati</taxon>
        <taxon>Bacillota</taxon>
        <taxon>Bacilli</taxon>
        <taxon>Bacillales</taxon>
        <taxon>Bacillaceae</taxon>
        <taxon>Bacillus</taxon>
        <taxon>Bacillus cereus group</taxon>
    </lineage>
</organism>
<reference evidence="1 2" key="1">
    <citation type="submission" date="2015-09" db="EMBL/GenBank/DDBJ databases">
        <title>Bacillus cereus food isolates.</title>
        <authorList>
            <person name="Boekhorst J."/>
        </authorList>
    </citation>
    <scope>NUCLEOTIDE SEQUENCE [LARGE SCALE GENOMIC DNA]</scope>
    <source>
        <strain evidence="1 2">B4088</strain>
    </source>
</reference>